<dbReference type="Proteomes" id="UP000824065">
    <property type="component" value="Unassembled WGS sequence"/>
</dbReference>
<dbReference type="InterPro" id="IPR010016">
    <property type="entry name" value="PxpB"/>
</dbReference>
<dbReference type="PANTHER" id="PTHR34698">
    <property type="entry name" value="5-OXOPROLINASE SUBUNIT B"/>
    <property type="match status" value="1"/>
</dbReference>
<gene>
    <name evidence="5" type="primary">pxpB</name>
    <name evidence="5" type="ORF">H9725_05850</name>
</gene>
<keyword evidence="1" id="KW-0547">Nucleotide-binding</keyword>
<keyword evidence="3" id="KW-0067">ATP-binding</keyword>
<dbReference type="EC" id="3.5.2.9" evidence="5"/>
<evidence type="ECO:0000256" key="3">
    <source>
        <dbReference type="ARBA" id="ARBA00022840"/>
    </source>
</evidence>
<dbReference type="Pfam" id="PF02682">
    <property type="entry name" value="CT_C_D"/>
    <property type="match status" value="1"/>
</dbReference>
<feature type="domain" description="Carboxyltransferase" evidence="4">
    <location>
        <begin position="3"/>
        <end position="202"/>
    </location>
</feature>
<protein>
    <submittedName>
        <fullName evidence="5">5-oxoprolinase subunit PxpB</fullName>
        <ecNumber evidence="5">3.5.2.9</ecNumber>
    </submittedName>
</protein>
<evidence type="ECO:0000256" key="1">
    <source>
        <dbReference type="ARBA" id="ARBA00022741"/>
    </source>
</evidence>
<dbReference type="EMBL" id="DXBJ01000041">
    <property type="protein sequence ID" value="HIZ58084.1"/>
    <property type="molecule type" value="Genomic_DNA"/>
</dbReference>
<proteinExistence type="predicted"/>
<organism evidence="5 6">
    <name type="scientific">Candidatus Faecalibacterium gallistercoris</name>
    <dbReference type="NCBI Taxonomy" id="2838579"/>
    <lineage>
        <taxon>Bacteria</taxon>
        <taxon>Bacillati</taxon>
        <taxon>Bacillota</taxon>
        <taxon>Clostridia</taxon>
        <taxon>Eubacteriales</taxon>
        <taxon>Oscillospiraceae</taxon>
        <taxon>Faecalibacterium</taxon>
    </lineage>
</organism>
<evidence type="ECO:0000313" key="5">
    <source>
        <dbReference type="EMBL" id="HIZ58084.1"/>
    </source>
</evidence>
<dbReference type="GO" id="GO:0005524">
    <property type="term" value="F:ATP binding"/>
    <property type="evidence" value="ECO:0007669"/>
    <property type="project" value="UniProtKB-KW"/>
</dbReference>
<dbReference type="GO" id="GO:0017168">
    <property type="term" value="F:5-oxoprolinase (ATP-hydrolyzing) activity"/>
    <property type="evidence" value="ECO:0007669"/>
    <property type="project" value="UniProtKB-EC"/>
</dbReference>
<dbReference type="SUPFAM" id="SSF160467">
    <property type="entry name" value="PH0987 N-terminal domain-like"/>
    <property type="match status" value="1"/>
</dbReference>
<dbReference type="PANTHER" id="PTHR34698:SF2">
    <property type="entry name" value="5-OXOPROLINASE SUBUNIT B"/>
    <property type="match status" value="1"/>
</dbReference>
<dbReference type="NCBIfam" id="TIGR00370">
    <property type="entry name" value="5-oxoprolinase subunit PxpB"/>
    <property type="match status" value="1"/>
</dbReference>
<dbReference type="AlphaFoldDB" id="A0A9D2FF83"/>
<evidence type="ECO:0000256" key="2">
    <source>
        <dbReference type="ARBA" id="ARBA00022801"/>
    </source>
</evidence>
<accession>A0A9D2FF83</accession>
<dbReference type="SMART" id="SM00796">
    <property type="entry name" value="AHS1"/>
    <property type="match status" value="1"/>
</dbReference>
<dbReference type="SUPFAM" id="SSF50891">
    <property type="entry name" value="Cyclophilin-like"/>
    <property type="match status" value="1"/>
</dbReference>
<dbReference type="Gene3D" id="2.40.100.10">
    <property type="entry name" value="Cyclophilin-like"/>
    <property type="match status" value="1"/>
</dbReference>
<evidence type="ECO:0000313" key="6">
    <source>
        <dbReference type="Proteomes" id="UP000824065"/>
    </source>
</evidence>
<reference evidence="5" key="2">
    <citation type="submission" date="2021-04" db="EMBL/GenBank/DDBJ databases">
        <authorList>
            <person name="Gilroy R."/>
        </authorList>
    </citation>
    <scope>NUCLEOTIDE SEQUENCE</scope>
    <source>
        <strain evidence="5">ChiBcec16-3735</strain>
    </source>
</reference>
<dbReference type="Gene3D" id="3.30.1360.40">
    <property type="match status" value="1"/>
</dbReference>
<sequence>MSVSLFPVGDSGVLAVFRQEISEEVSAQVFALDAAVRAAGLPGLGETVPAFASLLIRYDPLQTDYDRVAQAVSSLAEGLAPASADAGRLVTIPVCYGGAFGPDLALVARHAGLAPQEVVRRHTAPEYRIYMVGFLPGFPYLGGLDPALFIPRLQNPRTSIPAGSVGIGGEQTGVYPVASPGGWQLIGRTPLRLFAPDRPPLYAAGDRIRFVSITPEQFARLAAKEGTA</sequence>
<reference evidence="5" key="1">
    <citation type="journal article" date="2021" name="PeerJ">
        <title>Extensive microbial diversity within the chicken gut microbiome revealed by metagenomics and culture.</title>
        <authorList>
            <person name="Gilroy R."/>
            <person name="Ravi A."/>
            <person name="Getino M."/>
            <person name="Pursley I."/>
            <person name="Horton D.L."/>
            <person name="Alikhan N.F."/>
            <person name="Baker D."/>
            <person name="Gharbi K."/>
            <person name="Hall N."/>
            <person name="Watson M."/>
            <person name="Adriaenssens E.M."/>
            <person name="Foster-Nyarko E."/>
            <person name="Jarju S."/>
            <person name="Secka A."/>
            <person name="Antonio M."/>
            <person name="Oren A."/>
            <person name="Chaudhuri R.R."/>
            <person name="La Ragione R."/>
            <person name="Hildebrand F."/>
            <person name="Pallen M.J."/>
        </authorList>
    </citation>
    <scope>NUCLEOTIDE SEQUENCE</scope>
    <source>
        <strain evidence="5">ChiBcec16-3735</strain>
    </source>
</reference>
<name>A0A9D2FF83_9FIRM</name>
<keyword evidence="2 5" id="KW-0378">Hydrolase</keyword>
<comment type="caution">
    <text evidence="5">The sequence shown here is derived from an EMBL/GenBank/DDBJ whole genome shotgun (WGS) entry which is preliminary data.</text>
</comment>
<dbReference type="InterPro" id="IPR003833">
    <property type="entry name" value="CT_C_D"/>
</dbReference>
<evidence type="ECO:0000259" key="4">
    <source>
        <dbReference type="SMART" id="SM00796"/>
    </source>
</evidence>
<dbReference type="InterPro" id="IPR029000">
    <property type="entry name" value="Cyclophilin-like_dom_sf"/>
</dbReference>